<evidence type="ECO:0000313" key="7">
    <source>
        <dbReference type="Proteomes" id="UP000317650"/>
    </source>
</evidence>
<evidence type="ECO:0000313" key="6">
    <source>
        <dbReference type="EMBL" id="THU73620.1"/>
    </source>
</evidence>
<dbReference type="PANTHER" id="PTHR31692">
    <property type="entry name" value="EXPANSIN-B3"/>
    <property type="match status" value="1"/>
</dbReference>
<comment type="subcellular location">
    <subcellularLocation>
        <location evidence="1">Secreted</location>
    </subcellularLocation>
</comment>
<sequence>MCGACYQVLCTKNAACSGKPVTIVITDVCPGGPCLAESAHFDLSGTAIGAVRGAGLLQVQYTRSEFSLYCYRVQCNDRGAGVAFQVDAGSNPYYFAVLIECEGGDGDIAAVHIKQRQSSSWIPMQQSWGAVWRLNSGSKLHLPFSFRLTSGLSKNILIAKNVIPARWQARRTLTLLLLYRVQCNDRGAGVAFQVTLDRTRTTLLVRRRDGDIAAVHIKQRQSSSWIPMQQSWGAVWRLNSGSKLHLPFSFRLTSGLSKNILIAKNVIPARWQARRTYNPVVNYSIWLVVLGGESTGV</sequence>
<keyword evidence="3" id="KW-0964">Secreted</keyword>
<proteinExistence type="inferred from homology"/>
<gene>
    <name evidence="6" type="ORF">C4D60_Mb04t24760</name>
</gene>
<comment type="caution">
    <text evidence="6">The sequence shown here is derived from an EMBL/GenBank/DDBJ whole genome shotgun (WGS) entry which is preliminary data.</text>
</comment>
<evidence type="ECO:0000256" key="2">
    <source>
        <dbReference type="ARBA" id="ARBA00005650"/>
    </source>
</evidence>
<dbReference type="SUPFAM" id="SSF49590">
    <property type="entry name" value="PHL pollen allergen"/>
    <property type="match status" value="2"/>
</dbReference>
<accession>A0A4S8KEF1</accession>
<dbReference type="PRINTS" id="PR00829">
    <property type="entry name" value="LOLP1ALLERGN"/>
</dbReference>
<dbReference type="InterPro" id="IPR036749">
    <property type="entry name" value="Expansin_CBD_sf"/>
</dbReference>
<protein>
    <recommendedName>
        <fullName evidence="8">Expansin-like CBD domain-containing protein</fullName>
    </recommendedName>
</protein>
<dbReference type="PROSITE" id="PS50843">
    <property type="entry name" value="EXPANSIN_CBD"/>
    <property type="match status" value="2"/>
</dbReference>
<dbReference type="InterPro" id="IPR007112">
    <property type="entry name" value="Expansin/allergen_DPBB_dom"/>
</dbReference>
<evidence type="ECO:0000259" key="4">
    <source>
        <dbReference type="PROSITE" id="PS50842"/>
    </source>
</evidence>
<dbReference type="InterPro" id="IPR009009">
    <property type="entry name" value="RlpA-like_DPBB"/>
</dbReference>
<dbReference type="Proteomes" id="UP000317650">
    <property type="component" value="Chromosome 4"/>
</dbReference>
<feature type="domain" description="Expansin-like CBD" evidence="5">
    <location>
        <begin position="209"/>
        <end position="279"/>
    </location>
</feature>
<organism evidence="6 7">
    <name type="scientific">Musa balbisiana</name>
    <name type="common">Banana</name>
    <dbReference type="NCBI Taxonomy" id="52838"/>
    <lineage>
        <taxon>Eukaryota</taxon>
        <taxon>Viridiplantae</taxon>
        <taxon>Streptophyta</taxon>
        <taxon>Embryophyta</taxon>
        <taxon>Tracheophyta</taxon>
        <taxon>Spermatophyta</taxon>
        <taxon>Magnoliopsida</taxon>
        <taxon>Liliopsida</taxon>
        <taxon>Zingiberales</taxon>
        <taxon>Musaceae</taxon>
        <taxon>Musa</taxon>
    </lineage>
</organism>
<dbReference type="Pfam" id="PF01357">
    <property type="entry name" value="Expansin_C"/>
    <property type="match status" value="2"/>
</dbReference>
<feature type="domain" description="Expansin-like EG45" evidence="4">
    <location>
        <begin position="1"/>
        <end position="80"/>
    </location>
</feature>
<dbReference type="Gene3D" id="2.40.40.10">
    <property type="entry name" value="RlpA-like domain"/>
    <property type="match status" value="1"/>
</dbReference>
<dbReference type="InterPro" id="IPR005795">
    <property type="entry name" value="LolPI"/>
</dbReference>
<dbReference type="InterPro" id="IPR036908">
    <property type="entry name" value="RlpA-like_sf"/>
</dbReference>
<evidence type="ECO:0000256" key="3">
    <source>
        <dbReference type="ARBA" id="ARBA00022525"/>
    </source>
</evidence>
<evidence type="ECO:0000259" key="5">
    <source>
        <dbReference type="PROSITE" id="PS50843"/>
    </source>
</evidence>
<dbReference type="STRING" id="52838.A0A4S8KEF1"/>
<dbReference type="Gene3D" id="2.60.40.760">
    <property type="entry name" value="Expansin, cellulose-binding-like domain"/>
    <property type="match status" value="2"/>
</dbReference>
<keyword evidence="7" id="KW-1185">Reference proteome</keyword>
<comment type="similarity">
    <text evidence="2">Belongs to the expansin family. Expansin B subfamily.</text>
</comment>
<dbReference type="SUPFAM" id="SSF50685">
    <property type="entry name" value="Barwin-like endoglucanases"/>
    <property type="match status" value="1"/>
</dbReference>
<reference evidence="6 7" key="1">
    <citation type="journal article" date="2019" name="Nat. Plants">
        <title>Genome sequencing of Musa balbisiana reveals subgenome evolution and function divergence in polyploid bananas.</title>
        <authorList>
            <person name="Yao X."/>
        </authorList>
    </citation>
    <scope>NUCLEOTIDE SEQUENCE [LARGE SCALE GENOMIC DNA]</scope>
    <source>
        <strain evidence="7">cv. DH-PKW</strain>
        <tissue evidence="6">Leaves</tissue>
    </source>
</reference>
<evidence type="ECO:0000256" key="1">
    <source>
        <dbReference type="ARBA" id="ARBA00004613"/>
    </source>
</evidence>
<dbReference type="Pfam" id="PF03330">
    <property type="entry name" value="DPBB_1"/>
    <property type="match status" value="1"/>
</dbReference>
<evidence type="ECO:0008006" key="8">
    <source>
        <dbReference type="Google" id="ProtNLM"/>
    </source>
</evidence>
<dbReference type="GO" id="GO:0005576">
    <property type="term" value="C:extracellular region"/>
    <property type="evidence" value="ECO:0007669"/>
    <property type="project" value="UniProtKB-SubCell"/>
</dbReference>
<name>A0A4S8KEF1_MUSBA</name>
<dbReference type="EMBL" id="PYDT01000001">
    <property type="protein sequence ID" value="THU73620.1"/>
    <property type="molecule type" value="Genomic_DNA"/>
</dbReference>
<feature type="domain" description="Expansin-like CBD" evidence="5">
    <location>
        <begin position="93"/>
        <end position="175"/>
    </location>
</feature>
<dbReference type="PROSITE" id="PS50842">
    <property type="entry name" value="EXPANSIN_EG45"/>
    <property type="match status" value="1"/>
</dbReference>
<dbReference type="InterPro" id="IPR007117">
    <property type="entry name" value="Expansin_CBD"/>
</dbReference>
<dbReference type="AlphaFoldDB" id="A0A4S8KEF1"/>
<dbReference type="PANTHER" id="PTHR31692:SF56">
    <property type="entry name" value="EXPANSIN-B2-RELATED"/>
    <property type="match status" value="1"/>
</dbReference>